<reference evidence="3" key="1">
    <citation type="journal article" date="2015" name="Nature">
        <title>Complex archaea that bridge the gap between prokaryotes and eukaryotes.</title>
        <authorList>
            <person name="Spang A."/>
            <person name="Saw J.H."/>
            <person name="Jorgensen S.L."/>
            <person name="Zaremba-Niedzwiedzka K."/>
            <person name="Martijn J."/>
            <person name="Lind A.E."/>
            <person name="van Eijk R."/>
            <person name="Schleper C."/>
            <person name="Guy L."/>
            <person name="Ettema T.J."/>
        </authorList>
    </citation>
    <scope>NUCLEOTIDE SEQUENCE</scope>
</reference>
<feature type="compositionally biased region" description="Pro residues" evidence="1">
    <location>
        <begin position="147"/>
        <end position="163"/>
    </location>
</feature>
<feature type="region of interest" description="Disordered" evidence="1">
    <location>
        <begin position="143"/>
        <end position="163"/>
    </location>
</feature>
<keyword evidence="2" id="KW-0812">Transmembrane</keyword>
<keyword evidence="2" id="KW-1133">Transmembrane helix</keyword>
<dbReference type="SUPFAM" id="SSF74853">
    <property type="entry name" value="Lamin A/C globular tail domain"/>
    <property type="match status" value="1"/>
</dbReference>
<gene>
    <name evidence="3" type="ORF">LCGC14_3163110</name>
</gene>
<comment type="caution">
    <text evidence="3">The sequence shown here is derived from an EMBL/GenBank/DDBJ whole genome shotgun (WGS) entry which is preliminary data.</text>
</comment>
<keyword evidence="2" id="KW-0472">Membrane</keyword>
<name>A0A0F8WEU5_9ZZZZ</name>
<dbReference type="InterPro" id="IPR036415">
    <property type="entry name" value="Lamin_tail_dom_sf"/>
</dbReference>
<protein>
    <recommendedName>
        <fullName evidence="4">LTD domain-containing protein</fullName>
    </recommendedName>
</protein>
<evidence type="ECO:0008006" key="4">
    <source>
        <dbReference type="Google" id="ProtNLM"/>
    </source>
</evidence>
<evidence type="ECO:0000313" key="3">
    <source>
        <dbReference type="EMBL" id="KKK46650.1"/>
    </source>
</evidence>
<proteinExistence type="predicted"/>
<evidence type="ECO:0000256" key="2">
    <source>
        <dbReference type="SAM" id="Phobius"/>
    </source>
</evidence>
<feature type="non-terminal residue" evidence="3">
    <location>
        <position position="163"/>
    </location>
</feature>
<organism evidence="3">
    <name type="scientific">marine sediment metagenome</name>
    <dbReference type="NCBI Taxonomy" id="412755"/>
    <lineage>
        <taxon>unclassified sequences</taxon>
        <taxon>metagenomes</taxon>
        <taxon>ecological metagenomes</taxon>
    </lineage>
</organism>
<dbReference type="EMBL" id="LAZR01069972">
    <property type="protein sequence ID" value="KKK46650.1"/>
    <property type="molecule type" value="Genomic_DNA"/>
</dbReference>
<evidence type="ECO:0000256" key="1">
    <source>
        <dbReference type="SAM" id="MobiDB-lite"/>
    </source>
</evidence>
<accession>A0A0F8WEU5</accession>
<dbReference type="AlphaFoldDB" id="A0A0F8WEU5"/>
<feature type="transmembrane region" description="Helical" evidence="2">
    <location>
        <begin position="29"/>
        <end position="50"/>
    </location>
</feature>
<sequence length="163" mass="17417">MLPPTGDGVAWEGEDALPMLAGGRHMLRVTAFSLCLVLAITFGLSFVSLARAQEPDVQIIQLDCNSEPELVVIQNLGDEAQSLSGWKLESDPPEEEVFDLFGSLQPDGKTSIALGQQFVFRDDDPTDYARIVDDTGAVVHQVNCGPAPTPTPEPSPTASPPTD</sequence>
<dbReference type="Gene3D" id="2.60.40.1260">
    <property type="entry name" value="Lamin Tail domain"/>
    <property type="match status" value="1"/>
</dbReference>